<sequence>MEKFIRFGLKFSAGRRSPPTCVWYPRFAGLGSFLRREHSETELEEHHYEFNLWTRPDNAGTPYENGNRTWFHFGVKGGKMNAMMKLNILTGKQSKMYGQGMAPVFRMLPGRGTWERIRERPTFTVNRSKGSQSRFTLTFKHRLQDNDRVITYFAFTYPFSYTDLLGFLSNVELCHIQRSKSEDPTANKLDEIYYHREVLCYTLDRRRVDLITISSHHNITNEREPRFKHLFPDVMIPRAFKFDKKRWYPRSPMARFRLNLRREFLKAHTKKVVFLSARVHPGETPSSFVMNGMISLLMAKGDPVATALRKHFVFKIIPMLNPDGVYRGNYRTDTKGVNLNRMYLSPSPFEHPPIYAARKLLLYYHFGREVDDPPPIVQDFGDSATNVKQVENLEDGVSDLRLRPKIVGIVEGVYEQAGPHFIKGNKDEIFTFPKITSEESGLFLYVDCHGHASKKGIFMYGNHFENVNDNVECMLLPKLISLNSQHFHFDACNFSERIMYIKDKRDGLSREGAGRVAVLKSTGLIRSYTLECNYNTGKKVNPLAPPLREGLDRTPVPVLLAPPKYTPQVFEEVGRAVMSSILDLIGCHPNSRLTNTPHRTLHSLRESLKQQVVSEMSFNANLPRNKPPRSKKLEAKRSRSTNSSAGDVPKTRTRTAKPLGGTTSLMSLKEMRRGSIAHAVEVVATKKRGKRPESPWVVSTRLEKKESRESRRLQPEQRRKKLRPK</sequence>
<accession>A0A8S9XWI2</accession>
<dbReference type="CDD" id="cd06236">
    <property type="entry name" value="M14_AGBL5_like"/>
    <property type="match status" value="1"/>
</dbReference>
<dbReference type="GO" id="GO:0008270">
    <property type="term" value="F:zinc ion binding"/>
    <property type="evidence" value="ECO:0007669"/>
    <property type="project" value="InterPro"/>
</dbReference>
<evidence type="ECO:0000256" key="4">
    <source>
        <dbReference type="ARBA" id="ARBA00022490"/>
    </source>
</evidence>
<evidence type="ECO:0000256" key="3">
    <source>
        <dbReference type="ARBA" id="ARBA00005988"/>
    </source>
</evidence>
<dbReference type="PANTHER" id="PTHR12756">
    <property type="entry name" value="CYTOSOLIC CARBOXYPEPTIDASE"/>
    <property type="match status" value="1"/>
</dbReference>
<evidence type="ECO:0000256" key="9">
    <source>
        <dbReference type="ARBA" id="ARBA00023049"/>
    </source>
</evidence>
<evidence type="ECO:0000256" key="11">
    <source>
        <dbReference type="ARBA" id="ARBA00026108"/>
    </source>
</evidence>
<evidence type="ECO:0000256" key="5">
    <source>
        <dbReference type="ARBA" id="ARBA00022670"/>
    </source>
</evidence>
<evidence type="ECO:0000256" key="8">
    <source>
        <dbReference type="ARBA" id="ARBA00022833"/>
    </source>
</evidence>
<dbReference type="SUPFAM" id="SSF53187">
    <property type="entry name" value="Zn-dependent exopeptidases"/>
    <property type="match status" value="1"/>
</dbReference>
<dbReference type="GO" id="GO:0005737">
    <property type="term" value="C:cytoplasm"/>
    <property type="evidence" value="ECO:0007669"/>
    <property type="project" value="UniProtKB-SubCell"/>
</dbReference>
<evidence type="ECO:0000313" key="15">
    <source>
        <dbReference type="EMBL" id="KAF6212889.1"/>
    </source>
</evidence>
<dbReference type="Gene3D" id="2.60.40.3120">
    <property type="match status" value="1"/>
</dbReference>
<comment type="similarity">
    <text evidence="3 12">Belongs to the peptidase M14 family.</text>
</comment>
<reference evidence="15" key="1">
    <citation type="journal article" date="2021" name="Mol. Ecol. Resour.">
        <title>Apolygus lucorum genome provides insights into omnivorousness and mesophyll feeding.</title>
        <authorList>
            <person name="Liu Y."/>
            <person name="Liu H."/>
            <person name="Wang H."/>
            <person name="Huang T."/>
            <person name="Liu B."/>
            <person name="Yang B."/>
            <person name="Yin L."/>
            <person name="Li B."/>
            <person name="Zhang Y."/>
            <person name="Zhang S."/>
            <person name="Jiang F."/>
            <person name="Zhang X."/>
            <person name="Ren Y."/>
            <person name="Wang B."/>
            <person name="Wang S."/>
            <person name="Lu Y."/>
            <person name="Wu K."/>
            <person name="Fan W."/>
            <person name="Wang G."/>
        </authorList>
    </citation>
    <scope>NUCLEOTIDE SEQUENCE</scope>
    <source>
        <strain evidence="15">12Hb</strain>
    </source>
</reference>
<dbReference type="AlphaFoldDB" id="A0A8S9XWI2"/>
<dbReference type="OrthoDB" id="10253041at2759"/>
<comment type="cofactor">
    <cofactor evidence="1">
        <name>Zn(2+)</name>
        <dbReference type="ChEBI" id="CHEBI:29105"/>
    </cofactor>
</comment>
<comment type="catalytic activity">
    <reaction evidence="10">
        <text>C-terminal L-alpha-aminoacyl-L-glutamyl-L-glutamyl-[tubulin] + H2O = C-terminal L-alpha-aminoacyl-L-glutamyl-[tubulin] + L-glutamate</text>
        <dbReference type="Rhea" id="RHEA:63792"/>
        <dbReference type="Rhea" id="RHEA-COMP:16435"/>
        <dbReference type="Rhea" id="RHEA-COMP:16436"/>
        <dbReference type="ChEBI" id="CHEBI:15377"/>
        <dbReference type="ChEBI" id="CHEBI:29985"/>
        <dbReference type="ChEBI" id="CHEBI:149555"/>
        <dbReference type="ChEBI" id="CHEBI:149556"/>
        <dbReference type="EC" id="3.4.17.24"/>
    </reaction>
    <physiologicalReaction direction="left-to-right" evidence="10">
        <dbReference type="Rhea" id="RHEA:63793"/>
    </physiologicalReaction>
</comment>
<organism evidence="15 16">
    <name type="scientific">Apolygus lucorum</name>
    <name type="common">Small green plant bug</name>
    <name type="synonym">Lygocoris lucorum</name>
    <dbReference type="NCBI Taxonomy" id="248454"/>
    <lineage>
        <taxon>Eukaryota</taxon>
        <taxon>Metazoa</taxon>
        <taxon>Ecdysozoa</taxon>
        <taxon>Arthropoda</taxon>
        <taxon>Hexapoda</taxon>
        <taxon>Insecta</taxon>
        <taxon>Pterygota</taxon>
        <taxon>Neoptera</taxon>
        <taxon>Paraneoptera</taxon>
        <taxon>Hemiptera</taxon>
        <taxon>Heteroptera</taxon>
        <taxon>Panheteroptera</taxon>
        <taxon>Cimicomorpha</taxon>
        <taxon>Miridae</taxon>
        <taxon>Mirini</taxon>
        <taxon>Apolygus</taxon>
    </lineage>
</organism>
<evidence type="ECO:0000256" key="10">
    <source>
        <dbReference type="ARBA" id="ARBA00024524"/>
    </source>
</evidence>
<dbReference type="GO" id="GO:0006508">
    <property type="term" value="P:proteolysis"/>
    <property type="evidence" value="ECO:0007669"/>
    <property type="project" value="UniProtKB-KW"/>
</dbReference>
<dbReference type="PANTHER" id="PTHR12756:SF12">
    <property type="entry name" value="CYTOSOLIC CARBOXYPEPTIDASE-LIKE PROTEIN 5"/>
    <property type="match status" value="1"/>
</dbReference>
<feature type="active site" description="Proton donor/acceptor" evidence="12">
    <location>
        <position position="531"/>
    </location>
</feature>
<dbReference type="GO" id="GO:0004181">
    <property type="term" value="F:metallocarboxypeptidase activity"/>
    <property type="evidence" value="ECO:0007669"/>
    <property type="project" value="InterPro"/>
</dbReference>
<keyword evidence="6" id="KW-0479">Metal-binding</keyword>
<dbReference type="Proteomes" id="UP000466442">
    <property type="component" value="Unassembled WGS sequence"/>
</dbReference>
<evidence type="ECO:0000256" key="1">
    <source>
        <dbReference type="ARBA" id="ARBA00001947"/>
    </source>
</evidence>
<evidence type="ECO:0000256" key="2">
    <source>
        <dbReference type="ARBA" id="ARBA00004496"/>
    </source>
</evidence>
<comment type="caution">
    <text evidence="15">The sequence shown here is derived from an EMBL/GenBank/DDBJ whole genome shotgun (WGS) entry which is preliminary data.</text>
</comment>
<dbReference type="EMBL" id="WIXP02000003">
    <property type="protein sequence ID" value="KAF6212889.1"/>
    <property type="molecule type" value="Genomic_DNA"/>
</dbReference>
<dbReference type="InterPro" id="IPR034286">
    <property type="entry name" value="M14_AGBL5-like"/>
</dbReference>
<feature type="compositionally biased region" description="Basic and acidic residues" evidence="13">
    <location>
        <begin position="701"/>
        <end position="717"/>
    </location>
</feature>
<keyword evidence="4" id="KW-0963">Cytoplasm</keyword>
<gene>
    <name evidence="15" type="ORF">GE061_010599</name>
</gene>
<feature type="domain" description="Peptidase M14" evidence="14">
    <location>
        <begin position="157"/>
        <end position="585"/>
    </location>
</feature>
<feature type="region of interest" description="Disordered" evidence="13">
    <location>
        <begin position="617"/>
        <end position="666"/>
    </location>
</feature>
<keyword evidence="16" id="KW-1185">Reference proteome</keyword>
<evidence type="ECO:0000259" key="14">
    <source>
        <dbReference type="PROSITE" id="PS52035"/>
    </source>
</evidence>
<keyword evidence="8" id="KW-0862">Zinc</keyword>
<comment type="subcellular location">
    <subcellularLocation>
        <location evidence="2">Cytoplasm</location>
    </subcellularLocation>
</comment>
<evidence type="ECO:0000256" key="6">
    <source>
        <dbReference type="ARBA" id="ARBA00022723"/>
    </source>
</evidence>
<dbReference type="EC" id="3.4.17.24" evidence="11"/>
<proteinExistence type="inferred from homology"/>
<keyword evidence="9" id="KW-0482">Metalloprotease</keyword>
<evidence type="ECO:0000256" key="12">
    <source>
        <dbReference type="PROSITE-ProRule" id="PRU01379"/>
    </source>
</evidence>
<evidence type="ECO:0000313" key="16">
    <source>
        <dbReference type="Proteomes" id="UP000466442"/>
    </source>
</evidence>
<feature type="region of interest" description="Disordered" evidence="13">
    <location>
        <begin position="683"/>
        <end position="725"/>
    </location>
</feature>
<evidence type="ECO:0000256" key="13">
    <source>
        <dbReference type="SAM" id="MobiDB-lite"/>
    </source>
</evidence>
<dbReference type="InterPro" id="IPR050821">
    <property type="entry name" value="Cytosolic_carboxypeptidase"/>
</dbReference>
<keyword evidence="7" id="KW-0378">Hydrolase</keyword>
<keyword evidence="5" id="KW-0645">Protease</keyword>
<dbReference type="PROSITE" id="PS52035">
    <property type="entry name" value="PEPTIDASE_M14"/>
    <property type="match status" value="1"/>
</dbReference>
<evidence type="ECO:0000256" key="7">
    <source>
        <dbReference type="ARBA" id="ARBA00022801"/>
    </source>
</evidence>
<name>A0A8S9XWI2_APOLU</name>
<dbReference type="Gene3D" id="3.40.630.10">
    <property type="entry name" value="Zn peptidases"/>
    <property type="match status" value="2"/>
</dbReference>
<protein>
    <recommendedName>
        <fullName evidence="11">tubulin-glutamate carboxypeptidase</fullName>
        <ecNumber evidence="11">3.4.17.24</ecNumber>
    </recommendedName>
</protein>
<dbReference type="Pfam" id="PF00246">
    <property type="entry name" value="Peptidase_M14"/>
    <property type="match status" value="1"/>
</dbReference>
<dbReference type="InterPro" id="IPR000834">
    <property type="entry name" value="Peptidase_M14"/>
</dbReference>